<accession>A0A2S9KIU1</accession>
<evidence type="ECO:0000313" key="1">
    <source>
        <dbReference type="EMBL" id="PRD70350.1"/>
    </source>
</evidence>
<dbReference type="EMBL" id="PVLR01000005">
    <property type="protein sequence ID" value="PRD70350.1"/>
    <property type="molecule type" value="Genomic_DNA"/>
</dbReference>
<name>A0A2S9KIU1_9BURK</name>
<protein>
    <submittedName>
        <fullName evidence="1">Uncharacterized protein</fullName>
    </submittedName>
</protein>
<evidence type="ECO:0000313" key="2">
    <source>
        <dbReference type="Proteomes" id="UP000238326"/>
    </source>
</evidence>
<proteinExistence type="predicted"/>
<gene>
    <name evidence="1" type="ORF">C6P61_01385</name>
</gene>
<dbReference type="AlphaFoldDB" id="A0A2S9KIU1"/>
<sequence>MASAADLLAAQRTDEADGVTYLGPVHHRQIDEAASASRVEVRAGWHCQPLRPLRVQQIGYQ</sequence>
<dbReference type="Proteomes" id="UP000238326">
    <property type="component" value="Unassembled WGS sequence"/>
</dbReference>
<keyword evidence="2" id="KW-1185">Reference proteome</keyword>
<reference evidence="1 2" key="1">
    <citation type="submission" date="2018-03" db="EMBL/GenBank/DDBJ databases">
        <title>Comparative genomics illustrates the genes involved in a hyperalkaliphilic mechanisms of Serpentinomonas isolated from highly-alkaline calcium-rich serpentinized springs.</title>
        <authorList>
            <person name="Suzuki S."/>
            <person name="Ishii S."/>
            <person name="Walworth N."/>
            <person name="Bird L."/>
            <person name="Kuenen J.G."/>
            <person name="Nealson K.H."/>
        </authorList>
    </citation>
    <scope>NUCLEOTIDE SEQUENCE [LARGE SCALE GENOMIC DNA]</scope>
    <source>
        <strain evidence="1 2">83</strain>
    </source>
</reference>
<organism evidence="1 2">
    <name type="scientific">Malikia spinosa</name>
    <dbReference type="NCBI Taxonomy" id="86180"/>
    <lineage>
        <taxon>Bacteria</taxon>
        <taxon>Pseudomonadati</taxon>
        <taxon>Pseudomonadota</taxon>
        <taxon>Betaproteobacteria</taxon>
        <taxon>Burkholderiales</taxon>
        <taxon>Comamonadaceae</taxon>
        <taxon>Malikia</taxon>
    </lineage>
</organism>
<comment type="caution">
    <text evidence="1">The sequence shown here is derived from an EMBL/GenBank/DDBJ whole genome shotgun (WGS) entry which is preliminary data.</text>
</comment>